<dbReference type="EMBL" id="AVPU01000001">
    <property type="protein sequence ID" value="KGM56258.1"/>
    <property type="molecule type" value="Genomic_DNA"/>
</dbReference>
<dbReference type="STRING" id="1385517.N800_08635"/>
<gene>
    <name evidence="3" type="ORF">N800_08635</name>
</gene>
<protein>
    <recommendedName>
        <fullName evidence="5">Polysaccharide biosynthesis protein</fullName>
    </recommendedName>
</protein>
<dbReference type="Gene3D" id="3.40.50.300">
    <property type="entry name" value="P-loop containing nucleotide triphosphate hydrolases"/>
    <property type="match status" value="1"/>
</dbReference>
<evidence type="ECO:0000256" key="1">
    <source>
        <dbReference type="ARBA" id="ARBA00022741"/>
    </source>
</evidence>
<dbReference type="PANTHER" id="PTHR32309:SF13">
    <property type="entry name" value="FERRIC ENTEROBACTIN TRANSPORT PROTEIN FEPE"/>
    <property type="match status" value="1"/>
</dbReference>
<sequence length="249" mass="26947">MNDSNLAAAAIVSAARDAERRDVVRKSETTSLTPRQMAERSIIPYADGANRPLVDSFRTLRTQLLAISNENFITLVVPVTKGSGASFVARNLALSMTFDPTKTALLVDCDFRHPSQHSSLKVDASRGGLANYLENQHSEVEEMLYGTGIPRLTLIPAGRSAYGDLASEQFSSFRMRLLMDSLRSSFADRYIFLDGPPALGSPDARMLADLADVVILVAGYGRNTAADIAIAAGNFDPRKFAGVVFNENA</sequence>
<comment type="caution">
    <text evidence="3">The sequence shown here is derived from an EMBL/GenBank/DDBJ whole genome shotgun (WGS) entry which is preliminary data.</text>
</comment>
<dbReference type="OrthoDB" id="9775724at2"/>
<dbReference type="InterPro" id="IPR005702">
    <property type="entry name" value="Wzc-like_C"/>
</dbReference>
<reference evidence="3 4" key="1">
    <citation type="submission" date="2013-08" db="EMBL/GenBank/DDBJ databases">
        <title>Genome sequencing of Lysobacter.</title>
        <authorList>
            <person name="Zhang S."/>
            <person name="Wang G."/>
        </authorList>
    </citation>
    <scope>NUCLEOTIDE SEQUENCE [LARGE SCALE GENOMIC DNA]</scope>
    <source>
        <strain evidence="3 4">GH1-9</strain>
    </source>
</reference>
<dbReference type="CDD" id="cd05387">
    <property type="entry name" value="BY-kinase"/>
    <property type="match status" value="1"/>
</dbReference>
<keyword evidence="4" id="KW-1185">Reference proteome</keyword>
<dbReference type="SUPFAM" id="SSF52540">
    <property type="entry name" value="P-loop containing nucleoside triphosphate hydrolases"/>
    <property type="match status" value="1"/>
</dbReference>
<dbReference type="GO" id="GO:0005886">
    <property type="term" value="C:plasma membrane"/>
    <property type="evidence" value="ECO:0007669"/>
    <property type="project" value="TreeGrafter"/>
</dbReference>
<dbReference type="PANTHER" id="PTHR32309">
    <property type="entry name" value="TYROSINE-PROTEIN KINASE"/>
    <property type="match status" value="1"/>
</dbReference>
<evidence type="ECO:0008006" key="5">
    <source>
        <dbReference type="Google" id="ProtNLM"/>
    </source>
</evidence>
<evidence type="ECO:0000256" key="2">
    <source>
        <dbReference type="ARBA" id="ARBA00022840"/>
    </source>
</evidence>
<dbReference type="eggNOG" id="COG0489">
    <property type="taxonomic scope" value="Bacteria"/>
</dbReference>
<evidence type="ECO:0000313" key="4">
    <source>
        <dbReference type="Proteomes" id="UP000029998"/>
    </source>
</evidence>
<dbReference type="Proteomes" id="UP000029998">
    <property type="component" value="Unassembled WGS sequence"/>
</dbReference>
<organism evidence="3 4">
    <name type="scientific">Lysobacter daejeonensis GH1-9</name>
    <dbReference type="NCBI Taxonomy" id="1385517"/>
    <lineage>
        <taxon>Bacteria</taxon>
        <taxon>Pseudomonadati</taxon>
        <taxon>Pseudomonadota</taxon>
        <taxon>Gammaproteobacteria</taxon>
        <taxon>Lysobacterales</taxon>
        <taxon>Lysobacteraceae</taxon>
        <taxon>Aerolutibacter</taxon>
    </lineage>
</organism>
<proteinExistence type="predicted"/>
<keyword evidence="2" id="KW-0067">ATP-binding</keyword>
<name>A0A0A0F1R6_9GAMM</name>
<dbReference type="AlphaFoldDB" id="A0A0A0F1R6"/>
<evidence type="ECO:0000313" key="3">
    <source>
        <dbReference type="EMBL" id="KGM56258.1"/>
    </source>
</evidence>
<dbReference type="RefSeq" id="WP_036133490.1">
    <property type="nucleotide sequence ID" value="NZ_AVPU01000001.1"/>
</dbReference>
<dbReference type="GO" id="GO:0004713">
    <property type="term" value="F:protein tyrosine kinase activity"/>
    <property type="evidence" value="ECO:0007669"/>
    <property type="project" value="TreeGrafter"/>
</dbReference>
<accession>A0A0A0F1R6</accession>
<keyword evidence="1" id="KW-0547">Nucleotide-binding</keyword>
<dbReference type="InterPro" id="IPR050445">
    <property type="entry name" value="Bact_polysacc_biosynth/exp"/>
</dbReference>
<dbReference type="InterPro" id="IPR027417">
    <property type="entry name" value="P-loop_NTPase"/>
</dbReference>